<gene>
    <name evidence="3" type="ORF">PR048_009800</name>
</gene>
<dbReference type="EMBL" id="JARBHB010000003">
    <property type="protein sequence ID" value="KAJ8890292.1"/>
    <property type="molecule type" value="Genomic_DNA"/>
</dbReference>
<proteinExistence type="predicted"/>
<feature type="region of interest" description="Disordered" evidence="1">
    <location>
        <begin position="272"/>
        <end position="298"/>
    </location>
</feature>
<dbReference type="Pfam" id="PF17906">
    <property type="entry name" value="HTH_48"/>
    <property type="match status" value="1"/>
</dbReference>
<feature type="domain" description="Mos1 transposase HTH" evidence="2">
    <location>
        <begin position="15"/>
        <end position="53"/>
    </location>
</feature>
<evidence type="ECO:0000259" key="2">
    <source>
        <dbReference type="Pfam" id="PF17906"/>
    </source>
</evidence>
<dbReference type="InterPro" id="IPR052709">
    <property type="entry name" value="Transposase-MT_Hybrid"/>
</dbReference>
<feature type="region of interest" description="Disordered" evidence="1">
    <location>
        <begin position="218"/>
        <end position="240"/>
    </location>
</feature>
<comment type="caution">
    <text evidence="3">The sequence shown here is derived from an EMBL/GenBank/DDBJ whole genome shotgun (WGS) entry which is preliminary data.</text>
</comment>
<sequence length="313" mass="34618">MDVTKVEQSAYIEIAVRCGRNARECHAELREALGNLAIPYRTVARWGEAFKQGRESTVDLPRGGRVVLADHYVRVAVVDQYLMDCTRWTVMQLAQHTGIPALSVRRILRQDANVRKICAKWVAHHLTEAEKWTRYETCRFNQERFHREGIICSCGAALAHTLSAAVATELNNPAPTCSDNGLTRLAPTRFGDYFFPSSSHLAVETMLKRCTRRKVASVRAPQKVSGGTRGPGSKTTRPVDHVTRLPNAAAALAAFGGNCRQHTSTRRALVAVEGKTGSGPMDGGKMRSLRRLDGGKTPDLRRLECCKTPGLRR</sequence>
<organism evidence="3 4">
    <name type="scientific">Dryococelus australis</name>
    <dbReference type="NCBI Taxonomy" id="614101"/>
    <lineage>
        <taxon>Eukaryota</taxon>
        <taxon>Metazoa</taxon>
        <taxon>Ecdysozoa</taxon>
        <taxon>Arthropoda</taxon>
        <taxon>Hexapoda</taxon>
        <taxon>Insecta</taxon>
        <taxon>Pterygota</taxon>
        <taxon>Neoptera</taxon>
        <taxon>Polyneoptera</taxon>
        <taxon>Phasmatodea</taxon>
        <taxon>Verophasmatodea</taxon>
        <taxon>Anareolatae</taxon>
        <taxon>Phasmatidae</taxon>
        <taxon>Eurycanthinae</taxon>
        <taxon>Dryococelus</taxon>
    </lineage>
</organism>
<name>A0ABQ9I0Y6_9NEOP</name>
<dbReference type="PANTHER" id="PTHR46060">
    <property type="entry name" value="MARINER MOS1 TRANSPOSASE-LIKE PROTEIN"/>
    <property type="match status" value="1"/>
</dbReference>
<accession>A0ABQ9I0Y6</accession>
<dbReference type="PANTHER" id="PTHR46060:SF1">
    <property type="entry name" value="MARINER MOS1 TRANSPOSASE-LIKE PROTEIN"/>
    <property type="match status" value="1"/>
</dbReference>
<dbReference type="InterPro" id="IPR041426">
    <property type="entry name" value="Mos1_HTH"/>
</dbReference>
<evidence type="ECO:0000313" key="3">
    <source>
        <dbReference type="EMBL" id="KAJ8890292.1"/>
    </source>
</evidence>
<dbReference type="Proteomes" id="UP001159363">
    <property type="component" value="Chromosome 3"/>
</dbReference>
<reference evidence="3 4" key="1">
    <citation type="submission" date="2023-02" db="EMBL/GenBank/DDBJ databases">
        <title>LHISI_Scaffold_Assembly.</title>
        <authorList>
            <person name="Stuart O.P."/>
            <person name="Cleave R."/>
            <person name="Magrath M.J.L."/>
            <person name="Mikheyev A.S."/>
        </authorList>
    </citation>
    <scope>NUCLEOTIDE SEQUENCE [LARGE SCALE GENOMIC DNA]</scope>
    <source>
        <strain evidence="3">Daus_M_001</strain>
        <tissue evidence="3">Leg muscle</tissue>
    </source>
</reference>
<keyword evidence="4" id="KW-1185">Reference proteome</keyword>
<evidence type="ECO:0000256" key="1">
    <source>
        <dbReference type="SAM" id="MobiDB-lite"/>
    </source>
</evidence>
<evidence type="ECO:0000313" key="4">
    <source>
        <dbReference type="Proteomes" id="UP001159363"/>
    </source>
</evidence>
<protein>
    <recommendedName>
        <fullName evidence="2">Mos1 transposase HTH domain-containing protein</fullName>
    </recommendedName>
</protein>